<dbReference type="Proteomes" id="UP000886069">
    <property type="component" value="Unassembled WGS sequence"/>
</dbReference>
<dbReference type="EMBL" id="DSEC01000619">
    <property type="protein sequence ID" value="HER44508.1"/>
    <property type="molecule type" value="Genomic_DNA"/>
</dbReference>
<dbReference type="InterPro" id="IPR013783">
    <property type="entry name" value="Ig-like_fold"/>
</dbReference>
<dbReference type="InterPro" id="IPR004193">
    <property type="entry name" value="Glyco_hydro_13_N"/>
</dbReference>
<name>A0A7V2F4G9_UNCEI</name>
<evidence type="ECO:0000313" key="4">
    <source>
        <dbReference type="EMBL" id="HER44508.1"/>
    </source>
</evidence>
<dbReference type="GO" id="GO:0004553">
    <property type="term" value="F:hydrolase activity, hydrolyzing O-glycosyl compounds"/>
    <property type="evidence" value="ECO:0007669"/>
    <property type="project" value="InterPro"/>
</dbReference>
<dbReference type="Pfam" id="PF02922">
    <property type="entry name" value="CBM_48"/>
    <property type="match status" value="1"/>
</dbReference>
<feature type="domain" description="Glycoside hydrolase family 13 N-terminal" evidence="3">
    <location>
        <begin position="157"/>
        <end position="220"/>
    </location>
</feature>
<sequence>MMFSKRRVHIPRLLKLIAVLTIILEPSIPAHAAGHDGNVEWNGLSHVDFQDRRPLCPLGNEAFSIRFQAFAGDLTSARVFLDDGGSTSWVTASVEGQRGPYDIWKARIPATFSSGIGYYIELNDGIDTDYLSVSGISDPVPVDGGWRLDFTTLEHAPLGATLTSGGAVFRVWAPGASGCSIRGDFNGWSLGSPMTRVGEDFIVLVSGVSAGDEYKYFFSPGDIWKPDARSRAFDSGSNGNSIVEDPFAYQWQVSDFHAPPQDELVVYQLHLGTFAGRNDPVGTVAHPSGYLDAAARAGHLAALGVNAVMLNPVTEFPGDESAGYNPITAWAPEWVYGSADEFKYLVDVMHQNGIAVLLDIVWNHFSFSDNYLWYYDGTQFYFDDPAADTPWGAQADFDSEGVRDYY</sequence>
<reference evidence="4" key="1">
    <citation type="journal article" date="2020" name="mSystems">
        <title>Genome- and Community-Level Interaction Insights into Carbon Utilization and Element Cycling Functions of Hydrothermarchaeota in Hydrothermal Sediment.</title>
        <authorList>
            <person name="Zhou Z."/>
            <person name="Liu Y."/>
            <person name="Xu W."/>
            <person name="Pan J."/>
            <person name="Luo Z.H."/>
            <person name="Li M."/>
        </authorList>
    </citation>
    <scope>NUCLEOTIDE SEQUENCE [LARGE SCALE GENOMIC DNA]</scope>
    <source>
        <strain evidence="4">SpSt-1233</strain>
    </source>
</reference>
<dbReference type="InterPro" id="IPR006047">
    <property type="entry name" value="GH13_cat_dom"/>
</dbReference>
<dbReference type="Gene3D" id="2.60.40.10">
    <property type="entry name" value="Immunoglobulins"/>
    <property type="match status" value="2"/>
</dbReference>
<feature type="non-terminal residue" evidence="4">
    <location>
        <position position="406"/>
    </location>
</feature>
<proteinExistence type="predicted"/>
<feature type="signal peptide" evidence="1">
    <location>
        <begin position="1"/>
        <end position="32"/>
    </location>
</feature>
<dbReference type="InterPro" id="IPR014756">
    <property type="entry name" value="Ig_E-set"/>
</dbReference>
<organism evidence="4">
    <name type="scientific">Eiseniibacteriota bacterium</name>
    <dbReference type="NCBI Taxonomy" id="2212470"/>
    <lineage>
        <taxon>Bacteria</taxon>
        <taxon>Candidatus Eiseniibacteriota</taxon>
    </lineage>
</organism>
<gene>
    <name evidence="4" type="ORF">ENO08_08625</name>
</gene>
<evidence type="ECO:0008006" key="5">
    <source>
        <dbReference type="Google" id="ProtNLM"/>
    </source>
</evidence>
<dbReference type="SUPFAM" id="SSF51445">
    <property type="entry name" value="(Trans)glycosidases"/>
    <property type="match status" value="1"/>
</dbReference>
<keyword evidence="1" id="KW-0732">Signal</keyword>
<dbReference type="Pfam" id="PF00128">
    <property type="entry name" value="Alpha-amylase"/>
    <property type="match status" value="1"/>
</dbReference>
<comment type="caution">
    <text evidence="4">The sequence shown here is derived from an EMBL/GenBank/DDBJ whole genome shotgun (WGS) entry which is preliminary data.</text>
</comment>
<feature type="chain" id="PRO_5031529578" description="Glycosyl hydrolase family 13 catalytic domain-containing protein" evidence="1">
    <location>
        <begin position="33"/>
        <end position="406"/>
    </location>
</feature>
<feature type="domain" description="Glycosyl hydrolase family 13 catalytic" evidence="2">
    <location>
        <begin position="300"/>
        <end position="374"/>
    </location>
</feature>
<evidence type="ECO:0000259" key="2">
    <source>
        <dbReference type="Pfam" id="PF00128"/>
    </source>
</evidence>
<evidence type="ECO:0000259" key="3">
    <source>
        <dbReference type="Pfam" id="PF02922"/>
    </source>
</evidence>
<dbReference type="Gene3D" id="3.20.20.80">
    <property type="entry name" value="Glycosidases"/>
    <property type="match status" value="1"/>
</dbReference>
<dbReference type="SUPFAM" id="SSF81296">
    <property type="entry name" value="E set domains"/>
    <property type="match status" value="2"/>
</dbReference>
<protein>
    <recommendedName>
        <fullName evidence="5">Glycosyl hydrolase family 13 catalytic domain-containing protein</fullName>
    </recommendedName>
</protein>
<dbReference type="AlphaFoldDB" id="A0A7V2F4G9"/>
<dbReference type="InterPro" id="IPR017853">
    <property type="entry name" value="GH"/>
</dbReference>
<accession>A0A7V2F4G9</accession>
<dbReference type="GO" id="GO:0005975">
    <property type="term" value="P:carbohydrate metabolic process"/>
    <property type="evidence" value="ECO:0007669"/>
    <property type="project" value="InterPro"/>
</dbReference>
<dbReference type="PANTHER" id="PTHR43651">
    <property type="entry name" value="1,4-ALPHA-GLUCAN-BRANCHING ENZYME"/>
    <property type="match status" value="1"/>
</dbReference>
<evidence type="ECO:0000256" key="1">
    <source>
        <dbReference type="SAM" id="SignalP"/>
    </source>
</evidence>
<dbReference type="PANTHER" id="PTHR43651:SF11">
    <property type="entry name" value="MALTO-OLIGOSYLTREHALOSE TREHALOHYDROLASE"/>
    <property type="match status" value="1"/>
</dbReference>